<dbReference type="GO" id="GO:0072657">
    <property type="term" value="P:protein localization to membrane"/>
    <property type="evidence" value="ECO:0007669"/>
    <property type="project" value="TreeGrafter"/>
</dbReference>
<sequence length="587" mass="68501">MKLQIILIYLICIILSSIALVESSNKHHFKENDKVAFYVNNVGPYSNPTETYEFYTLPFCKPSSISYKKTKLGEILQGDSAVLSDYQFPFKSSFENKQLCEYTLNKEDIQKFKKAIGEYYYAEMIYDDLPIFSFVGTVDDSDPKNIRYYLYNHIPFEFDYNQDQVIRVNIDTEHIKVVELADQDEISLKLTYSAKWQPTEHEFSKRMDLYEEFFTKELEIHWLSVMNSFFLVVLLTAFLAIMIMKILKNDYSRYSKTDEEEDSDYQEDYGWKLVHGDVFRFPPYKNVFSAFYGIGWQFISIVCGILALSLFGMFYPNNGGNMYTAGIVLYALTSGISGYQSAKMYKNMGGSKWAWNIVLTATLFIAPLFVVVILSNTVAVTWHSTVALPILTMIEVITIWLFVGFPLTVVGGIAGRRLSENFDAPCRTKNFPREIPPIQWYRRLPCQILIAGFLPFSAIYIELFYIFNSVWGHSTYTLYGILCLVFLILINVTICITVALTYFQLSMEDHRWWWNSFINGGSTVVFIYMYSIYYYYYISHMYGLLQATFYFTYMLIVCFFFFILLGTVGFYSSLIFVKRIYRNLKSD</sequence>
<comment type="similarity">
    <text evidence="2 7">Belongs to the nonaspanin (TM9SF) (TC 9.A.2) family.</text>
</comment>
<comment type="subcellular location">
    <subcellularLocation>
        <location evidence="1">Membrane</location>
        <topology evidence="1">Multi-pass membrane protein</topology>
    </subcellularLocation>
</comment>
<comment type="caution">
    <text evidence="8">The sequence shown here is derived from an EMBL/GenBank/DDBJ whole genome shotgun (WGS) entry which is preliminary data.</text>
</comment>
<name>A0AAN7U3V7_9MYCE</name>
<organism evidence="8 9">
    <name type="scientific">Dictyostelium firmibasis</name>
    <dbReference type="NCBI Taxonomy" id="79012"/>
    <lineage>
        <taxon>Eukaryota</taxon>
        <taxon>Amoebozoa</taxon>
        <taxon>Evosea</taxon>
        <taxon>Eumycetozoa</taxon>
        <taxon>Dictyostelia</taxon>
        <taxon>Dictyosteliales</taxon>
        <taxon>Dictyosteliaceae</taxon>
        <taxon>Dictyostelium</taxon>
    </lineage>
</organism>
<gene>
    <name evidence="8" type="ORF">RB653_003038</name>
</gene>
<evidence type="ECO:0000256" key="2">
    <source>
        <dbReference type="ARBA" id="ARBA00005227"/>
    </source>
</evidence>
<dbReference type="GO" id="GO:0016020">
    <property type="term" value="C:membrane"/>
    <property type="evidence" value="ECO:0007669"/>
    <property type="project" value="UniProtKB-SubCell"/>
</dbReference>
<keyword evidence="5 7" id="KW-1133">Transmembrane helix</keyword>
<feature type="transmembrane region" description="Helical" evidence="7">
    <location>
        <begin position="479"/>
        <end position="505"/>
    </location>
</feature>
<keyword evidence="6 7" id="KW-0472">Membrane</keyword>
<dbReference type="PANTHER" id="PTHR10766:SF177">
    <property type="entry name" value="TRANSMEMBRANE 9 SUPERFAMILY MEMBER 1"/>
    <property type="match status" value="1"/>
</dbReference>
<feature type="chain" id="PRO_5042666663" description="Transmembrane 9 superfamily member" evidence="7">
    <location>
        <begin position="24"/>
        <end position="587"/>
    </location>
</feature>
<accession>A0AAN7U3V7</accession>
<feature type="transmembrane region" description="Helical" evidence="7">
    <location>
        <begin position="222"/>
        <end position="247"/>
    </location>
</feature>
<evidence type="ECO:0000256" key="4">
    <source>
        <dbReference type="ARBA" id="ARBA00022729"/>
    </source>
</evidence>
<protein>
    <recommendedName>
        <fullName evidence="7">Transmembrane 9 superfamily member</fullName>
    </recommendedName>
</protein>
<dbReference type="PANTHER" id="PTHR10766">
    <property type="entry name" value="TRANSMEMBRANE 9 SUPERFAMILY PROTEIN"/>
    <property type="match status" value="1"/>
</dbReference>
<proteinExistence type="inferred from homology"/>
<keyword evidence="9" id="KW-1185">Reference proteome</keyword>
<reference evidence="8 9" key="1">
    <citation type="submission" date="2023-11" db="EMBL/GenBank/DDBJ databases">
        <title>Dfirmibasis_genome.</title>
        <authorList>
            <person name="Edelbroek B."/>
            <person name="Kjellin J."/>
            <person name="Jerlstrom-Hultqvist J."/>
            <person name="Soderbom F."/>
        </authorList>
    </citation>
    <scope>NUCLEOTIDE SEQUENCE [LARGE SCALE GENOMIC DNA]</scope>
    <source>
        <strain evidence="8 9">TNS-C-14</strain>
    </source>
</reference>
<feature type="transmembrane region" description="Helical" evidence="7">
    <location>
        <begin position="517"/>
        <end position="538"/>
    </location>
</feature>
<keyword evidence="3 7" id="KW-0812">Transmembrane</keyword>
<evidence type="ECO:0000256" key="7">
    <source>
        <dbReference type="RuleBase" id="RU363079"/>
    </source>
</evidence>
<dbReference type="InterPro" id="IPR004240">
    <property type="entry name" value="EMP70"/>
</dbReference>
<feature type="transmembrane region" description="Helical" evidence="7">
    <location>
        <begin position="386"/>
        <end position="410"/>
    </location>
</feature>
<dbReference type="Proteomes" id="UP001344447">
    <property type="component" value="Unassembled WGS sequence"/>
</dbReference>
<keyword evidence="4 7" id="KW-0732">Signal</keyword>
<dbReference type="Pfam" id="PF02990">
    <property type="entry name" value="EMP70"/>
    <property type="match status" value="1"/>
</dbReference>
<evidence type="ECO:0000313" key="8">
    <source>
        <dbReference type="EMBL" id="KAK5578085.1"/>
    </source>
</evidence>
<evidence type="ECO:0000256" key="6">
    <source>
        <dbReference type="ARBA" id="ARBA00023136"/>
    </source>
</evidence>
<dbReference type="AlphaFoldDB" id="A0AAN7U3V7"/>
<feature type="transmembrane region" description="Helical" evidence="7">
    <location>
        <begin position="550"/>
        <end position="577"/>
    </location>
</feature>
<feature type="transmembrane region" description="Helical" evidence="7">
    <location>
        <begin position="290"/>
        <end position="315"/>
    </location>
</feature>
<evidence type="ECO:0000256" key="3">
    <source>
        <dbReference type="ARBA" id="ARBA00022692"/>
    </source>
</evidence>
<feature type="transmembrane region" description="Helical" evidence="7">
    <location>
        <begin position="448"/>
        <end position="467"/>
    </location>
</feature>
<evidence type="ECO:0000256" key="5">
    <source>
        <dbReference type="ARBA" id="ARBA00022989"/>
    </source>
</evidence>
<evidence type="ECO:0000313" key="9">
    <source>
        <dbReference type="Proteomes" id="UP001344447"/>
    </source>
</evidence>
<feature type="transmembrane region" description="Helical" evidence="7">
    <location>
        <begin position="353"/>
        <end position="374"/>
    </location>
</feature>
<feature type="signal peptide" evidence="7">
    <location>
        <begin position="1"/>
        <end position="23"/>
    </location>
</feature>
<evidence type="ECO:0000256" key="1">
    <source>
        <dbReference type="ARBA" id="ARBA00004141"/>
    </source>
</evidence>
<dbReference type="EMBL" id="JAVFKY010000004">
    <property type="protein sequence ID" value="KAK5578085.1"/>
    <property type="molecule type" value="Genomic_DNA"/>
</dbReference>